<keyword evidence="11" id="KW-1185">Reference proteome</keyword>
<feature type="region of interest" description="Disordered" evidence="8">
    <location>
        <begin position="835"/>
        <end position="865"/>
    </location>
</feature>
<feature type="region of interest" description="Disordered" evidence="8">
    <location>
        <begin position="1"/>
        <end position="102"/>
    </location>
</feature>
<dbReference type="GO" id="GO:0000122">
    <property type="term" value="P:negative regulation of transcription by RNA polymerase II"/>
    <property type="evidence" value="ECO:0007669"/>
    <property type="project" value="TreeGrafter"/>
</dbReference>
<dbReference type="InterPro" id="IPR036600">
    <property type="entry name" value="PAH_sf"/>
</dbReference>
<evidence type="ECO:0000313" key="11">
    <source>
        <dbReference type="Proteomes" id="UP000077266"/>
    </source>
</evidence>
<dbReference type="FunFam" id="1.20.1160.11:FF:000002">
    <property type="entry name" value="Paired amphipathic helix protein SIN3"/>
    <property type="match status" value="1"/>
</dbReference>
<evidence type="ECO:0000256" key="5">
    <source>
        <dbReference type="ARBA" id="ARBA00023163"/>
    </source>
</evidence>
<protein>
    <recommendedName>
        <fullName evidence="9">Histone deacetylase interacting domain-containing protein</fullName>
    </recommendedName>
</protein>
<evidence type="ECO:0000256" key="2">
    <source>
        <dbReference type="ARBA" id="ARBA00022491"/>
    </source>
</evidence>
<feature type="compositionally biased region" description="Pro residues" evidence="8">
    <location>
        <begin position="1"/>
        <end position="10"/>
    </location>
</feature>
<feature type="region of interest" description="Disordered" evidence="8">
    <location>
        <begin position="1301"/>
        <end position="1323"/>
    </location>
</feature>
<dbReference type="Pfam" id="PF16879">
    <property type="entry name" value="Sin3a_C"/>
    <property type="match status" value="1"/>
</dbReference>
<dbReference type="Proteomes" id="UP000077266">
    <property type="component" value="Unassembled WGS sequence"/>
</dbReference>
<feature type="region of interest" description="Disordered" evidence="8">
    <location>
        <begin position="243"/>
        <end position="271"/>
    </location>
</feature>
<dbReference type="OrthoDB" id="10265969at2759"/>
<dbReference type="Pfam" id="PF08295">
    <property type="entry name" value="Sin3_corepress"/>
    <property type="match status" value="1"/>
</dbReference>
<feature type="compositionally biased region" description="Basic and acidic residues" evidence="8">
    <location>
        <begin position="1308"/>
        <end position="1323"/>
    </location>
</feature>
<dbReference type="GO" id="GO:0010628">
    <property type="term" value="P:positive regulation of gene expression"/>
    <property type="evidence" value="ECO:0007669"/>
    <property type="project" value="UniProtKB-ARBA"/>
</dbReference>
<dbReference type="Pfam" id="PF02671">
    <property type="entry name" value="PAH"/>
    <property type="match status" value="3"/>
</dbReference>
<evidence type="ECO:0000313" key="10">
    <source>
        <dbReference type="EMBL" id="KZW00593.1"/>
    </source>
</evidence>
<sequence length="1395" mass="154921">MDSAFPPPPDVDSKPAQGVDDALAPGNVEPKTEPTHLMPQLAPHTSSHSPAPDGVSPQPRQGSRGRTTPKSERPSTRPRGSGGNTSNPSPAAQAPPADDPNARQLNVADALTYLDAVKARFSEAPEVYNMFLDIMKEFKTEQLDTPGVIHRVSTLFRGHPMLIEGFNTFLPAGYHIQCSTDLQTNTITVTTPTGTHTTHTEAIDQPQPPLVPTPDLPRVPSPVQPFLPPTAQHLAPTIGMPPGSPSGHASRGATVLSGMQSSDRDGKPTQPEFSNAIAFINKIKARYQHDQDVYKTFLEILQAFQQKQAKGGSEAPAGIYGQVRKLLAETPDLIDEFRQFLPELAGDAGWDKGPEKTRRKPAAQAMPAPPAPTAPKRKKRPEKEDSLRPSPQKKPKHHHAKDVSPAYQPERAPAPPPIPPRQQQPLPPLQASAITSQQQQQGHQVTGPDELQFFDKVKRQFEDRATYDEFLKLLNLFSKDIIGVKTLVERAKTFLGDTELWTQFKIIVGYNDTKPEPNQPLALTDRVRVVEDCGPSYRRLPPDQVALACSGRDELARSVLNDEWVSHPTWMSEDSVFQSHKKNQYEEALHRSEEERHEYDFHIEALTRTVALLEPIFQKILNMSEAERLAFKLPAGLGAASPSIHLRIMKKVYGREAGLEVALALQETPGIAIPVVLPRLKQKDEEWRRARREWNKVWREIDVRNFYKSLDHQGITYKQNDKKTITAKHLVQQIEAARAEAPRNARPTPQLIFEIADENVLKDAMKLVFSFLDRASSGAGVMGTMYNPREARRVERLLRELVPLFMMIDVATFDAAFGPPPEGEEVVISAPVHDEEEMDTAASTPNKKKRSGTGSNSPRGQQPEDLAAGDLRKRLLTVQHQTKKGQGADDDATSTSGNTEMQEGNERPERGGKKRKAVAAQLSRPTRKRAGDDVWVKHRPDQSLAAAGKGGESVDSPRRRSRGKDEPEPVNATGETSKRTTPSGRLPFFSNTTYYTLFRLLQILYQRLLSCKTHAEQTAANPNASHSANPMAIELGLNDPIYGMVGSLVSPATIPNAKGKSKSKASSRATSAVPRADTPADDSAMDVDKPGRQTPRKGTAPVDGSTPGITGNAAGYFYGHLLESCEKLFDGVLEPLSFEENLRFMFGTKAYVMFTVDKVVAAIVKQLQAALQDNKCIDLLHMLRREREREKEIRRKYEEEAGAVRVSTSLLHERDLQDQIRYRRDAEVAVGIDEHLFKICWTPSQKTLSFQLMKKHDKSFTHEDPPNALERWMQYTASYVMDHSTEDDVLRNSINESLVIAGDGDDNDGARDSDSESGMDDGKIKRPFLKRNLVQDKAPRKKDGTGVEVRFCVTTYKMFFVADKGDAFWVQRPAGDIRAAEERVKARSEGCKLLQ</sequence>
<dbReference type="GO" id="GO:0003714">
    <property type="term" value="F:transcription corepressor activity"/>
    <property type="evidence" value="ECO:0007669"/>
    <property type="project" value="InterPro"/>
</dbReference>
<evidence type="ECO:0000256" key="3">
    <source>
        <dbReference type="ARBA" id="ARBA00022737"/>
    </source>
</evidence>
<proteinExistence type="predicted"/>
<accession>A0A165NDJ6</accession>
<keyword evidence="2" id="KW-0678">Repressor</keyword>
<dbReference type="InterPro" id="IPR003822">
    <property type="entry name" value="PAH"/>
</dbReference>
<evidence type="ECO:0000259" key="9">
    <source>
        <dbReference type="SMART" id="SM00761"/>
    </source>
</evidence>
<dbReference type="STRING" id="1314781.A0A165NDJ6"/>
<feature type="region of interest" description="Disordered" evidence="8">
    <location>
        <begin position="1054"/>
        <end position="1107"/>
    </location>
</feature>
<evidence type="ECO:0000256" key="8">
    <source>
        <dbReference type="SAM" id="MobiDB-lite"/>
    </source>
</evidence>
<organism evidence="10 11">
    <name type="scientific">Exidia glandulosa HHB12029</name>
    <dbReference type="NCBI Taxonomy" id="1314781"/>
    <lineage>
        <taxon>Eukaryota</taxon>
        <taxon>Fungi</taxon>
        <taxon>Dikarya</taxon>
        <taxon>Basidiomycota</taxon>
        <taxon>Agaricomycotina</taxon>
        <taxon>Agaricomycetes</taxon>
        <taxon>Auriculariales</taxon>
        <taxon>Exidiaceae</taxon>
        <taxon>Exidia</taxon>
    </lineage>
</organism>
<dbReference type="FunFam" id="1.20.1160.11:FF:000003">
    <property type="entry name" value="Paired amphipathic helix SIN3-like protein"/>
    <property type="match status" value="1"/>
</dbReference>
<dbReference type="GO" id="GO:0033698">
    <property type="term" value="C:Rpd3L complex"/>
    <property type="evidence" value="ECO:0007669"/>
    <property type="project" value="UniProtKB-ARBA"/>
</dbReference>
<dbReference type="InParanoid" id="A0A165NDJ6"/>
<keyword evidence="5" id="KW-0804">Transcription</keyword>
<feature type="compositionally biased region" description="Polar residues" evidence="8">
    <location>
        <begin position="893"/>
        <end position="902"/>
    </location>
</feature>
<feature type="compositionally biased region" description="Low complexity" evidence="8">
    <location>
        <begin position="86"/>
        <end position="96"/>
    </location>
</feature>
<dbReference type="SUPFAM" id="SSF47762">
    <property type="entry name" value="PAH2 domain"/>
    <property type="match status" value="3"/>
</dbReference>
<gene>
    <name evidence="10" type="ORF">EXIGLDRAFT_639357</name>
</gene>
<feature type="compositionally biased region" description="Basic and acidic residues" evidence="8">
    <location>
        <begin position="955"/>
        <end position="967"/>
    </location>
</feature>
<evidence type="ECO:0000256" key="6">
    <source>
        <dbReference type="ARBA" id="ARBA00023242"/>
    </source>
</evidence>
<evidence type="ECO:0000256" key="1">
    <source>
        <dbReference type="ARBA" id="ARBA00004123"/>
    </source>
</evidence>
<dbReference type="InterPro" id="IPR013194">
    <property type="entry name" value="HDAC_interact_dom"/>
</dbReference>
<comment type="subcellular location">
    <subcellularLocation>
        <location evidence="1 7">Nucleus</location>
    </subcellularLocation>
</comment>
<feature type="compositionally biased region" description="Polar residues" evidence="8">
    <location>
        <begin position="973"/>
        <end position="986"/>
    </location>
</feature>
<feature type="compositionally biased region" description="Polar residues" evidence="8">
    <location>
        <begin position="58"/>
        <end position="68"/>
    </location>
</feature>
<evidence type="ECO:0000256" key="7">
    <source>
        <dbReference type="PROSITE-ProRule" id="PRU00810"/>
    </source>
</evidence>
<dbReference type="Gene3D" id="1.20.1160.11">
    <property type="entry name" value="Paired amphipathic helix"/>
    <property type="match status" value="3"/>
</dbReference>
<dbReference type="InterPro" id="IPR031693">
    <property type="entry name" value="Sin3_C"/>
</dbReference>
<dbReference type="PANTHER" id="PTHR12346:SF0">
    <property type="entry name" value="SIN3A, ISOFORM G"/>
    <property type="match status" value="1"/>
</dbReference>
<dbReference type="PANTHER" id="PTHR12346">
    <property type="entry name" value="SIN3B-RELATED"/>
    <property type="match status" value="1"/>
</dbReference>
<dbReference type="FunFam" id="1.20.1160.11:FF:000001">
    <property type="entry name" value="Paired amphipathic helix protein Sin3"/>
    <property type="match status" value="1"/>
</dbReference>
<dbReference type="PROSITE" id="PS51477">
    <property type="entry name" value="PAH"/>
    <property type="match status" value="2"/>
</dbReference>
<dbReference type="FunCoup" id="A0A165NDJ6">
    <property type="interactions" value="777"/>
</dbReference>
<dbReference type="SMART" id="SM00761">
    <property type="entry name" value="HDAC_interact"/>
    <property type="match status" value="1"/>
</dbReference>
<name>A0A165NDJ6_EXIGL</name>
<feature type="compositionally biased region" description="Basic residues" evidence="8">
    <location>
        <begin position="391"/>
        <end position="400"/>
    </location>
</feature>
<feature type="region of interest" description="Disordered" evidence="8">
    <location>
        <begin position="879"/>
        <end position="986"/>
    </location>
</feature>
<keyword evidence="4" id="KW-0805">Transcription regulation</keyword>
<feature type="compositionally biased region" description="Basic and acidic residues" evidence="8">
    <location>
        <begin position="929"/>
        <end position="941"/>
    </location>
</feature>
<feature type="compositionally biased region" description="Pro residues" evidence="8">
    <location>
        <begin position="412"/>
        <end position="427"/>
    </location>
</feature>
<keyword evidence="3" id="KW-0677">Repeat</keyword>
<evidence type="ECO:0000256" key="4">
    <source>
        <dbReference type="ARBA" id="ARBA00023015"/>
    </source>
</evidence>
<dbReference type="InterPro" id="IPR039774">
    <property type="entry name" value="Sin3-like"/>
</dbReference>
<feature type="domain" description="Histone deacetylase interacting" evidence="9">
    <location>
        <begin position="529"/>
        <end position="630"/>
    </location>
</feature>
<feature type="region of interest" description="Disordered" evidence="8">
    <location>
        <begin position="345"/>
        <end position="427"/>
    </location>
</feature>
<keyword evidence="6 7" id="KW-0539">Nucleus</keyword>
<reference evidence="10 11" key="1">
    <citation type="journal article" date="2016" name="Mol. Biol. Evol.">
        <title>Comparative Genomics of Early-Diverging Mushroom-Forming Fungi Provides Insights into the Origins of Lignocellulose Decay Capabilities.</title>
        <authorList>
            <person name="Nagy L.G."/>
            <person name="Riley R."/>
            <person name="Tritt A."/>
            <person name="Adam C."/>
            <person name="Daum C."/>
            <person name="Floudas D."/>
            <person name="Sun H."/>
            <person name="Yadav J.S."/>
            <person name="Pangilinan J."/>
            <person name="Larsson K.H."/>
            <person name="Matsuura K."/>
            <person name="Barry K."/>
            <person name="Labutti K."/>
            <person name="Kuo R."/>
            <person name="Ohm R.A."/>
            <person name="Bhattacharya S.S."/>
            <person name="Shirouzu T."/>
            <person name="Yoshinaga Y."/>
            <person name="Martin F.M."/>
            <person name="Grigoriev I.V."/>
            <person name="Hibbett D.S."/>
        </authorList>
    </citation>
    <scope>NUCLEOTIDE SEQUENCE [LARGE SCALE GENOMIC DNA]</scope>
    <source>
        <strain evidence="10 11">HHB12029</strain>
    </source>
</reference>
<dbReference type="EMBL" id="KV425900">
    <property type="protein sequence ID" value="KZW00593.1"/>
    <property type="molecule type" value="Genomic_DNA"/>
</dbReference>